<feature type="signal peptide" evidence="1">
    <location>
        <begin position="1"/>
        <end position="17"/>
    </location>
</feature>
<dbReference type="Pfam" id="PF24681">
    <property type="entry name" value="Kelch_KLHDC2_KLHL20_DRC7"/>
    <property type="match status" value="1"/>
</dbReference>
<evidence type="ECO:0008006" key="4">
    <source>
        <dbReference type="Google" id="ProtNLM"/>
    </source>
</evidence>
<evidence type="ECO:0000313" key="2">
    <source>
        <dbReference type="EMBL" id="GLB49032.1"/>
    </source>
</evidence>
<gene>
    <name evidence="2" type="ORF">Y10_14000</name>
</gene>
<dbReference type="Proteomes" id="UP001143543">
    <property type="component" value="Unassembled WGS sequence"/>
</dbReference>
<dbReference type="PANTHER" id="PTHR45632">
    <property type="entry name" value="LD33804P"/>
    <property type="match status" value="1"/>
</dbReference>
<protein>
    <recommendedName>
        <fullName evidence="4">Galactose oxidase</fullName>
    </recommendedName>
</protein>
<dbReference type="EMBL" id="BRVO01000001">
    <property type="protein sequence ID" value="GLB49032.1"/>
    <property type="molecule type" value="Genomic_DNA"/>
</dbReference>
<comment type="caution">
    <text evidence="2">The sequence shown here is derived from an EMBL/GenBank/DDBJ whole genome shotgun (WGS) entry which is preliminary data.</text>
</comment>
<accession>A0ABQ5MJC3</accession>
<dbReference type="InterPro" id="IPR015915">
    <property type="entry name" value="Kelch-typ_b-propeller"/>
</dbReference>
<dbReference type="PANTHER" id="PTHR45632:SF24">
    <property type="entry name" value="GALACTOSE OXIDASE"/>
    <property type="match status" value="1"/>
</dbReference>
<organism evidence="2 3">
    <name type="scientific">Neptunitalea lumnitzerae</name>
    <dbReference type="NCBI Taxonomy" id="2965509"/>
    <lineage>
        <taxon>Bacteria</taxon>
        <taxon>Pseudomonadati</taxon>
        <taxon>Bacteroidota</taxon>
        <taxon>Flavobacteriia</taxon>
        <taxon>Flavobacteriales</taxon>
        <taxon>Flavobacteriaceae</taxon>
        <taxon>Neptunitalea</taxon>
    </lineage>
</organism>
<dbReference type="Gene3D" id="2.120.10.80">
    <property type="entry name" value="Kelch-type beta propeller"/>
    <property type="match status" value="2"/>
</dbReference>
<dbReference type="Pfam" id="PF01344">
    <property type="entry name" value="Kelch_1"/>
    <property type="match status" value="1"/>
</dbReference>
<evidence type="ECO:0000313" key="3">
    <source>
        <dbReference type="Proteomes" id="UP001143543"/>
    </source>
</evidence>
<keyword evidence="3" id="KW-1185">Reference proteome</keyword>
<name>A0ABQ5MJC3_9FLAO</name>
<evidence type="ECO:0000256" key="1">
    <source>
        <dbReference type="SAM" id="SignalP"/>
    </source>
</evidence>
<sequence>MRKTSRLKRIGTFAVFAALLVSCNNDDDSDSIGNWVKRSTLDGKARSSAVSFVIGNKGYIATGYDGDDYLNDTWEYNISNDYWMQKADFPGAARTAASAFVVSGEGYVGSGYDGTNELGDFYKFDPDSNTWTQIADFPENPRRGAVGFAGSSYGYFGSGTDGDNDRKDFWKYDPSNDSWEEIVGFGGDKRHDAVTFTIDDKVYFGTGVENGTYLTDFWMFDTSSETWTELEDLDDDDDYDVIRSGAAAFSINGYGYIACGVYSSQLTSVWEYDPSNDTWEEKTNFERESRLYPVAFSTGTQGFVLLGRNGSNAYLDDMMEFDPFAEYDDED</sequence>
<reference evidence="2" key="1">
    <citation type="submission" date="2022-07" db="EMBL/GenBank/DDBJ databases">
        <title>Taxonomy of Novel Oxalotrophic and Methylotrophic Bacteria.</title>
        <authorList>
            <person name="Sahin N."/>
            <person name="Tani A."/>
        </authorList>
    </citation>
    <scope>NUCLEOTIDE SEQUENCE</scope>
    <source>
        <strain evidence="2">Y10</strain>
    </source>
</reference>
<proteinExistence type="predicted"/>
<feature type="chain" id="PRO_5046537268" description="Galactose oxidase" evidence="1">
    <location>
        <begin position="18"/>
        <end position="331"/>
    </location>
</feature>
<dbReference type="InterPro" id="IPR006652">
    <property type="entry name" value="Kelch_1"/>
</dbReference>
<dbReference type="PROSITE" id="PS51257">
    <property type="entry name" value="PROKAR_LIPOPROTEIN"/>
    <property type="match status" value="1"/>
</dbReference>
<dbReference type="SUPFAM" id="SSF117281">
    <property type="entry name" value="Kelch motif"/>
    <property type="match status" value="1"/>
</dbReference>
<keyword evidence="1" id="KW-0732">Signal</keyword>
<dbReference type="RefSeq" id="WP_281764649.1">
    <property type="nucleotide sequence ID" value="NZ_BRVO01000001.1"/>
</dbReference>